<accession>A0ABQ9XJM2</accession>
<dbReference type="InterPro" id="IPR029045">
    <property type="entry name" value="ClpP/crotonase-like_dom_sf"/>
</dbReference>
<comment type="caution">
    <text evidence="3">The sequence shown here is derived from an EMBL/GenBank/DDBJ whole genome shotgun (WGS) entry which is preliminary data.</text>
</comment>
<name>A0ABQ9XJM2_9EUKA</name>
<dbReference type="PANTHER" id="PTHR37049">
    <property type="entry name" value="PEPTIDASE S41 FAMILY PROTEIN"/>
    <property type="match status" value="1"/>
</dbReference>
<dbReference type="InterPro" id="IPR052766">
    <property type="entry name" value="S41A_metabolite_peptidase"/>
</dbReference>
<dbReference type="EMBL" id="JARBJD010000101">
    <property type="protein sequence ID" value="KAK2952627.1"/>
    <property type="molecule type" value="Genomic_DNA"/>
</dbReference>
<feature type="transmembrane region" description="Helical" evidence="1">
    <location>
        <begin position="698"/>
        <end position="721"/>
    </location>
</feature>
<evidence type="ECO:0000259" key="2">
    <source>
        <dbReference type="Pfam" id="PF03572"/>
    </source>
</evidence>
<keyword evidence="4" id="KW-1185">Reference proteome</keyword>
<proteinExistence type="predicted"/>
<dbReference type="SUPFAM" id="SSF52096">
    <property type="entry name" value="ClpP/crotonase"/>
    <property type="match status" value="1"/>
</dbReference>
<dbReference type="Pfam" id="PF03572">
    <property type="entry name" value="Peptidase_S41"/>
    <property type="match status" value="1"/>
</dbReference>
<gene>
    <name evidence="3" type="ORF">BLNAU_12455</name>
</gene>
<keyword evidence="1" id="KW-0472">Membrane</keyword>
<keyword evidence="1" id="KW-1133">Transmembrane helix</keyword>
<dbReference type="InterPro" id="IPR005151">
    <property type="entry name" value="Tail-specific_protease"/>
</dbReference>
<evidence type="ECO:0000256" key="1">
    <source>
        <dbReference type="SAM" id="Phobius"/>
    </source>
</evidence>
<feature type="domain" description="Tail specific protease" evidence="2">
    <location>
        <begin position="326"/>
        <end position="513"/>
    </location>
</feature>
<reference evidence="3 4" key="1">
    <citation type="journal article" date="2022" name="bioRxiv">
        <title>Genomics of Preaxostyla Flagellates Illuminates Evolutionary Transitions and the Path Towards Mitochondrial Loss.</title>
        <authorList>
            <person name="Novak L.V.F."/>
            <person name="Treitli S.C."/>
            <person name="Pyrih J."/>
            <person name="Halakuc P."/>
            <person name="Pipaliya S.V."/>
            <person name="Vacek V."/>
            <person name="Brzon O."/>
            <person name="Soukal P."/>
            <person name="Eme L."/>
            <person name="Dacks J.B."/>
            <person name="Karnkowska A."/>
            <person name="Elias M."/>
            <person name="Hampl V."/>
        </authorList>
    </citation>
    <scope>NUCLEOTIDE SEQUENCE [LARGE SCALE GENOMIC DNA]</scope>
    <source>
        <strain evidence="3">NAU3</strain>
        <tissue evidence="3">Gut</tissue>
    </source>
</reference>
<evidence type="ECO:0000313" key="3">
    <source>
        <dbReference type="EMBL" id="KAK2952627.1"/>
    </source>
</evidence>
<sequence length="748" mass="84072">MVLSKKFGSRVGLEHALWSEMSFLFTPYRVPITYRVHFTYRGNTCQYSFGDTLRNPPEDAGVPKMDLVASLEALDLEEMNSMFKFYSAIHKIVDSARDAHLQFIAPCETVFLQCFPYDLSIETTNPPILVLQASNLDMSLSEDSNKKLGFDLIGAKVHNLSLNTEFDPTKTPFDVLSDWAEENVVAAKRKTNRFNRAIFEDFVYRTALKPQTAKVKMMVTLTNGEQKTVTVPFGVYINTEELITRLEDFCPLQIMNNKSKTPNSTLKLEEIHKKNEEIIKYVLSPARQLISSTNNSIPSLPSNSDYSTPIITSEYGITSAIIPTEKIGYLHIGSFSEQKNGTAKAFVQSLKEILSKKCEKLILDLRGNGGGDVMFTVEMMELLWPNRIPHTFQVDHPVTPWHDMYEDLFVALSNPFLDPTTLKPTNMKTDRVVKNFTHINGTEYQRTYSKRFIFGGGDETIGSTLRKYWNRALLKRKTPLFAPENIVMLTDGRCGSACGMFIKTARAHRLGRVAYMGGYPIETEPTDIDIGEFSGGSVFTASEIHPIAAVFGEESPIAPFVRMTTDMTFTHISVYSNEEGKENEMWEFSRVTPSVVKRLYKNAPASSEADMKELVELVKAEFGKCDVGMFKESSTCNKLNKNNKLSAHPCSPDTSTFDTSTCVAAGCVARHWSVGGECVASPLLSRKEVELRSWWERFGWIIIVVVVALVLVVVILIAACVCSSRRRNKDKDGLDIDQQPTDYDMMAV</sequence>
<evidence type="ECO:0000313" key="4">
    <source>
        <dbReference type="Proteomes" id="UP001281761"/>
    </source>
</evidence>
<keyword evidence="1" id="KW-0812">Transmembrane</keyword>
<organism evidence="3 4">
    <name type="scientific">Blattamonas nauphoetae</name>
    <dbReference type="NCBI Taxonomy" id="2049346"/>
    <lineage>
        <taxon>Eukaryota</taxon>
        <taxon>Metamonada</taxon>
        <taxon>Preaxostyla</taxon>
        <taxon>Oxymonadida</taxon>
        <taxon>Blattamonas</taxon>
    </lineage>
</organism>
<protein>
    <recommendedName>
        <fullName evidence="2">Tail specific protease domain-containing protein</fullName>
    </recommendedName>
</protein>
<dbReference type="Proteomes" id="UP001281761">
    <property type="component" value="Unassembled WGS sequence"/>
</dbReference>
<dbReference type="Gene3D" id="3.90.226.10">
    <property type="entry name" value="2-enoyl-CoA Hydratase, Chain A, domain 1"/>
    <property type="match status" value="1"/>
</dbReference>
<dbReference type="PANTHER" id="PTHR37049:SF4">
    <property type="entry name" value="RHODANESE DOMAIN-CONTAINING PROTEIN"/>
    <property type="match status" value="1"/>
</dbReference>